<organism evidence="11 12">
    <name type="scientific">Fodinibius salicampi</name>
    <dbReference type="NCBI Taxonomy" id="1920655"/>
    <lineage>
        <taxon>Bacteria</taxon>
        <taxon>Pseudomonadati</taxon>
        <taxon>Balneolota</taxon>
        <taxon>Balneolia</taxon>
        <taxon>Balneolales</taxon>
        <taxon>Balneolaceae</taxon>
        <taxon>Fodinibius</taxon>
    </lineage>
</organism>
<keyword evidence="4" id="KW-0479">Metal-binding</keyword>
<dbReference type="InterPro" id="IPR003730">
    <property type="entry name" value="Cu_polyphenol_OxRdtase"/>
</dbReference>
<dbReference type="Gene3D" id="3.60.140.10">
    <property type="entry name" value="CNF1/YfiH-like putative cysteine hydrolases"/>
    <property type="match status" value="1"/>
</dbReference>
<dbReference type="SUPFAM" id="SSF64438">
    <property type="entry name" value="CNF1/YfiH-like putative cysteine hydrolases"/>
    <property type="match status" value="1"/>
</dbReference>
<keyword evidence="6" id="KW-0862">Zinc</keyword>
<evidence type="ECO:0000256" key="5">
    <source>
        <dbReference type="ARBA" id="ARBA00022801"/>
    </source>
</evidence>
<dbReference type="PANTHER" id="PTHR30616:SF2">
    <property type="entry name" value="PURINE NUCLEOSIDE PHOSPHORYLASE LACC1"/>
    <property type="match status" value="1"/>
</dbReference>
<dbReference type="InterPro" id="IPR011324">
    <property type="entry name" value="Cytotoxic_necrot_fac-like_cat"/>
</dbReference>
<evidence type="ECO:0000256" key="3">
    <source>
        <dbReference type="ARBA" id="ARBA00022679"/>
    </source>
</evidence>
<accession>A0ABT3PW65</accession>
<dbReference type="InterPro" id="IPR038371">
    <property type="entry name" value="Cu_polyphenol_OxRdtase_sf"/>
</dbReference>
<comment type="catalytic activity">
    <reaction evidence="9">
        <text>S-methyl-5'-thioadenosine + phosphate = 5-(methylsulfanyl)-alpha-D-ribose 1-phosphate + adenine</text>
        <dbReference type="Rhea" id="RHEA:11852"/>
        <dbReference type="ChEBI" id="CHEBI:16708"/>
        <dbReference type="ChEBI" id="CHEBI:17509"/>
        <dbReference type="ChEBI" id="CHEBI:43474"/>
        <dbReference type="ChEBI" id="CHEBI:58533"/>
        <dbReference type="EC" id="2.4.2.28"/>
    </reaction>
    <physiologicalReaction direction="left-to-right" evidence="9">
        <dbReference type="Rhea" id="RHEA:11853"/>
    </physiologicalReaction>
</comment>
<evidence type="ECO:0000256" key="7">
    <source>
        <dbReference type="ARBA" id="ARBA00047989"/>
    </source>
</evidence>
<name>A0ABT3PW65_9BACT</name>
<evidence type="ECO:0000256" key="4">
    <source>
        <dbReference type="ARBA" id="ARBA00022723"/>
    </source>
</evidence>
<protein>
    <recommendedName>
        <fullName evidence="10">Purine nucleoside phosphorylase</fullName>
    </recommendedName>
</protein>
<dbReference type="NCBIfam" id="TIGR00726">
    <property type="entry name" value="peptidoglycan editing factor PgeF"/>
    <property type="match status" value="1"/>
</dbReference>
<evidence type="ECO:0000256" key="6">
    <source>
        <dbReference type="ARBA" id="ARBA00022833"/>
    </source>
</evidence>
<evidence type="ECO:0000256" key="10">
    <source>
        <dbReference type="RuleBase" id="RU361274"/>
    </source>
</evidence>
<comment type="similarity">
    <text evidence="2 10">Belongs to the purine nucleoside phosphorylase YfiH/LACC1 family.</text>
</comment>
<sequence length="254" mass="28437">MGNLKSDFSFIIPEVIKKDDAVEAWFTLKNSAYQAPDSHIKGLNLGFNTSDDESAILKNRLALLASLNIDEEWVAYADQVHSNRVQVVNEGGTYSATDGLITTLPGLTLAIQVADCAAVLLWDPINYVVGAFHAGWRGAVAKIVPKGLQIMRREGAEIQVLKAFISPCLALENFEVGTEVAEQFPTEFVDYNQFSKPHVDLKRFLVHQLREEGMGTAQIEVREECTIEDEDHFYSYRREGDNSGRMMALIRLKR</sequence>
<evidence type="ECO:0000256" key="8">
    <source>
        <dbReference type="ARBA" id="ARBA00048968"/>
    </source>
</evidence>
<dbReference type="PANTHER" id="PTHR30616">
    <property type="entry name" value="UNCHARACTERIZED PROTEIN YFIH"/>
    <property type="match status" value="1"/>
</dbReference>
<reference evidence="11 12" key="1">
    <citation type="submission" date="2021-11" db="EMBL/GenBank/DDBJ databases">
        <title>Aliifidinibius sp. nov., a new bacterium isolated from saline soil.</title>
        <authorList>
            <person name="Galisteo C."/>
            <person name="De La Haba R."/>
            <person name="Sanchez-Porro C."/>
            <person name="Ventosa A."/>
        </authorList>
    </citation>
    <scope>NUCLEOTIDE SEQUENCE [LARGE SCALE GENOMIC DNA]</scope>
    <source>
        <strain evidence="11 12">KACC 190600</strain>
    </source>
</reference>
<comment type="caution">
    <text evidence="11">The sequence shown here is derived from an EMBL/GenBank/DDBJ whole genome shotgun (WGS) entry which is preliminary data.</text>
</comment>
<comment type="catalytic activity">
    <reaction evidence="7">
        <text>adenosine + H2O + H(+) = inosine + NH4(+)</text>
        <dbReference type="Rhea" id="RHEA:24408"/>
        <dbReference type="ChEBI" id="CHEBI:15377"/>
        <dbReference type="ChEBI" id="CHEBI:15378"/>
        <dbReference type="ChEBI" id="CHEBI:16335"/>
        <dbReference type="ChEBI" id="CHEBI:17596"/>
        <dbReference type="ChEBI" id="CHEBI:28938"/>
        <dbReference type="EC" id="3.5.4.4"/>
    </reaction>
    <physiologicalReaction direction="left-to-right" evidence="7">
        <dbReference type="Rhea" id="RHEA:24409"/>
    </physiologicalReaction>
</comment>
<dbReference type="Pfam" id="PF02578">
    <property type="entry name" value="Cu-oxidase_4"/>
    <property type="match status" value="1"/>
</dbReference>
<evidence type="ECO:0000256" key="2">
    <source>
        <dbReference type="ARBA" id="ARBA00007353"/>
    </source>
</evidence>
<comment type="catalytic activity">
    <reaction evidence="8">
        <text>adenosine + phosphate = alpha-D-ribose 1-phosphate + adenine</text>
        <dbReference type="Rhea" id="RHEA:27642"/>
        <dbReference type="ChEBI" id="CHEBI:16335"/>
        <dbReference type="ChEBI" id="CHEBI:16708"/>
        <dbReference type="ChEBI" id="CHEBI:43474"/>
        <dbReference type="ChEBI" id="CHEBI:57720"/>
        <dbReference type="EC" id="2.4.2.1"/>
    </reaction>
    <physiologicalReaction direction="left-to-right" evidence="8">
        <dbReference type="Rhea" id="RHEA:27643"/>
    </physiologicalReaction>
</comment>
<keyword evidence="12" id="KW-1185">Reference proteome</keyword>
<evidence type="ECO:0000313" key="11">
    <source>
        <dbReference type="EMBL" id="MCW9712087.1"/>
    </source>
</evidence>
<keyword evidence="5" id="KW-0378">Hydrolase</keyword>
<dbReference type="RefSeq" id="WP_265787765.1">
    <property type="nucleotide sequence ID" value="NZ_BAABRS010000001.1"/>
</dbReference>
<evidence type="ECO:0000256" key="9">
    <source>
        <dbReference type="ARBA" id="ARBA00049893"/>
    </source>
</evidence>
<evidence type="ECO:0000313" key="12">
    <source>
        <dbReference type="Proteomes" id="UP001207337"/>
    </source>
</evidence>
<keyword evidence="3" id="KW-0808">Transferase</keyword>
<comment type="catalytic activity">
    <reaction evidence="1">
        <text>inosine + phosphate = alpha-D-ribose 1-phosphate + hypoxanthine</text>
        <dbReference type="Rhea" id="RHEA:27646"/>
        <dbReference type="ChEBI" id="CHEBI:17368"/>
        <dbReference type="ChEBI" id="CHEBI:17596"/>
        <dbReference type="ChEBI" id="CHEBI:43474"/>
        <dbReference type="ChEBI" id="CHEBI:57720"/>
        <dbReference type="EC" id="2.4.2.1"/>
    </reaction>
    <physiologicalReaction direction="left-to-right" evidence="1">
        <dbReference type="Rhea" id="RHEA:27647"/>
    </physiologicalReaction>
</comment>
<evidence type="ECO:0000256" key="1">
    <source>
        <dbReference type="ARBA" id="ARBA00000553"/>
    </source>
</evidence>
<dbReference type="EMBL" id="JAJNDC010000001">
    <property type="protein sequence ID" value="MCW9712087.1"/>
    <property type="molecule type" value="Genomic_DNA"/>
</dbReference>
<gene>
    <name evidence="11" type="primary">pgeF</name>
    <name evidence="11" type="ORF">LQ318_04135</name>
</gene>
<dbReference type="Proteomes" id="UP001207337">
    <property type="component" value="Unassembled WGS sequence"/>
</dbReference>
<dbReference type="CDD" id="cd16833">
    <property type="entry name" value="YfiH"/>
    <property type="match status" value="1"/>
</dbReference>
<proteinExistence type="inferred from homology"/>